<comment type="caution">
    <text evidence="14">The sequence shown here is derived from an EMBL/GenBank/DDBJ whole genome shotgun (WGS) entry which is preliminary data.</text>
</comment>
<dbReference type="AlphaFoldDB" id="A0A8K0H1N7"/>
<sequence>MECFEETMLEPVSPTGQFFNSSALSLSIISVLEIGIPINDSQTMSLLQNVFLPINPRFSSVMVDDINGEKRWKKVEVKVEDHVRVPIFPSGLTIKSYDKYFEEYLSKIALERFSQNKPLWEVHIVKYPTSNAAGNVIFKLHHALGDGYSLMGALLSCLQRADNPSLPLTFPSLKHSKLESVQSKSMFGVVPQILSSAFNTVLDFSWSILKSSFLEDDPTPIRSSNGEVQIKPITITTLTFSLDQIKSIKTSLDVTINDVIVGIIFFGTRLYMQEISKESTKSNSTALVLLNTRMLGDYKSIKEMMELPDANASWGNRFSFLHIAIPQLNQLSNPIDFIYFAQKIIKRKKNSLAVYFIGKLLDILKKYKGHEGGARYVYNTLRNASMTISNIIGPVEKMDLANHPITGLYYMVVGTPEGHEFIRNITYWSMPEVLFVILGNLQKLKSVTISHANLTGSIPKHLNLNLTHLPGLVHVDLSSQSVERDDFEVLLGDEELEALESRKQLSWSYAFQCLVFLGFLQHLSAIGLSSIVFLIVFLVLLSMVWLKNLKLIVSWVSRVID</sequence>
<dbReference type="GO" id="GO:0047196">
    <property type="term" value="F:long-chain-alcohol O-fatty-acyltransferase activity"/>
    <property type="evidence" value="ECO:0007669"/>
    <property type="project" value="UniProtKB-EC"/>
</dbReference>
<dbReference type="PANTHER" id="PTHR31650">
    <property type="entry name" value="O-ACYLTRANSFERASE (WSD1-LIKE) FAMILY PROTEIN"/>
    <property type="match status" value="1"/>
</dbReference>
<evidence type="ECO:0008006" key="16">
    <source>
        <dbReference type="Google" id="ProtNLM"/>
    </source>
</evidence>
<dbReference type="InterPro" id="IPR009721">
    <property type="entry name" value="O-acyltransferase_WSD1_C"/>
</dbReference>
<keyword evidence="15" id="KW-1185">Reference proteome</keyword>
<dbReference type="Pfam" id="PF06974">
    <property type="entry name" value="WS_DGAT_C"/>
    <property type="match status" value="1"/>
</dbReference>
<protein>
    <recommendedName>
        <fullName evidence="16">Diacylglycerol O-acyltransferase</fullName>
    </recommendedName>
</protein>
<dbReference type="Proteomes" id="UP000796880">
    <property type="component" value="Unassembled WGS sequence"/>
</dbReference>
<comment type="subcellular location">
    <subcellularLocation>
        <location evidence="1">Cell membrane</location>
        <topology evidence="1">Single-pass membrane protein</topology>
    </subcellularLocation>
    <subcellularLocation>
        <location evidence="2">Endoplasmic reticulum membrane</location>
    </subcellularLocation>
</comment>
<evidence type="ECO:0000256" key="11">
    <source>
        <dbReference type="SAM" id="Phobius"/>
    </source>
</evidence>
<reference evidence="14" key="1">
    <citation type="submission" date="2020-03" db="EMBL/GenBank/DDBJ databases">
        <title>A high-quality chromosome-level genome assembly of a woody plant with both climbing and erect habits, Rhamnella rubrinervis.</title>
        <authorList>
            <person name="Lu Z."/>
            <person name="Yang Y."/>
            <person name="Zhu X."/>
            <person name="Sun Y."/>
        </authorList>
    </citation>
    <scope>NUCLEOTIDE SEQUENCE</scope>
    <source>
        <strain evidence="14">BYM</strain>
        <tissue evidence="14">Leaf</tissue>
    </source>
</reference>
<evidence type="ECO:0000256" key="10">
    <source>
        <dbReference type="ARBA" id="ARBA00048109"/>
    </source>
</evidence>
<comment type="similarity">
    <text evidence="8">In the N-terminal section; belongs to the long-chain O-acyltransferase family.</text>
</comment>
<dbReference type="InterPro" id="IPR045034">
    <property type="entry name" value="O-acyltransferase_WSD1-like"/>
</dbReference>
<gene>
    <name evidence="14" type="ORF">FNV43_RR13796</name>
</gene>
<dbReference type="GO" id="GO:0005789">
    <property type="term" value="C:endoplasmic reticulum membrane"/>
    <property type="evidence" value="ECO:0007669"/>
    <property type="project" value="UniProtKB-SubCell"/>
</dbReference>
<comment type="pathway">
    <text evidence="3">Glycerolipid metabolism; triacylglycerol biosynthesis.</text>
</comment>
<accession>A0A8K0H1N7</accession>
<evidence type="ECO:0000259" key="13">
    <source>
        <dbReference type="Pfam" id="PF06974"/>
    </source>
</evidence>
<dbReference type="OrthoDB" id="619536at2759"/>
<dbReference type="PANTHER" id="PTHR31650:SF34">
    <property type="entry name" value="O-ACYLTRANSFERASE WSD1-LIKE ISOFORM X1"/>
    <property type="match status" value="1"/>
</dbReference>
<keyword evidence="7" id="KW-0012">Acyltransferase</keyword>
<dbReference type="GO" id="GO:0005886">
    <property type="term" value="C:plasma membrane"/>
    <property type="evidence" value="ECO:0007669"/>
    <property type="project" value="UniProtKB-SubCell"/>
</dbReference>
<evidence type="ECO:0000256" key="3">
    <source>
        <dbReference type="ARBA" id="ARBA00004771"/>
    </source>
</evidence>
<evidence type="ECO:0000256" key="5">
    <source>
        <dbReference type="ARBA" id="ARBA00022679"/>
    </source>
</evidence>
<dbReference type="GO" id="GO:0019432">
    <property type="term" value="P:triglyceride biosynthetic process"/>
    <property type="evidence" value="ECO:0007669"/>
    <property type="project" value="UniProtKB-UniPathway"/>
</dbReference>
<dbReference type="UniPathway" id="UPA00282"/>
<dbReference type="GO" id="GO:0004144">
    <property type="term" value="F:diacylglycerol O-acyltransferase activity"/>
    <property type="evidence" value="ECO:0007669"/>
    <property type="project" value="UniProtKB-EC"/>
</dbReference>
<dbReference type="EMBL" id="VOIH02000006">
    <property type="protein sequence ID" value="KAF3444106.1"/>
    <property type="molecule type" value="Genomic_DNA"/>
</dbReference>
<dbReference type="InterPro" id="IPR004255">
    <property type="entry name" value="O-acyltransferase_WSD1_N"/>
</dbReference>
<evidence type="ECO:0000313" key="14">
    <source>
        <dbReference type="EMBL" id="KAF3444106.1"/>
    </source>
</evidence>
<comment type="catalytic activity">
    <reaction evidence="10">
        <text>an acyl-CoA + a 1,2-diacyl-sn-glycerol = a triacyl-sn-glycerol + CoA</text>
        <dbReference type="Rhea" id="RHEA:10868"/>
        <dbReference type="ChEBI" id="CHEBI:17815"/>
        <dbReference type="ChEBI" id="CHEBI:57287"/>
        <dbReference type="ChEBI" id="CHEBI:58342"/>
        <dbReference type="ChEBI" id="CHEBI:64615"/>
        <dbReference type="EC" id="2.3.1.20"/>
    </reaction>
</comment>
<evidence type="ECO:0000256" key="6">
    <source>
        <dbReference type="ARBA" id="ARBA00022824"/>
    </source>
</evidence>
<dbReference type="InterPro" id="IPR032675">
    <property type="entry name" value="LRR_dom_sf"/>
</dbReference>
<feature type="domain" description="O-acyltransferase WSD1 C-terminal" evidence="13">
    <location>
        <begin position="314"/>
        <end position="436"/>
    </location>
</feature>
<feature type="transmembrane region" description="Helical" evidence="11">
    <location>
        <begin position="523"/>
        <end position="546"/>
    </location>
</feature>
<keyword evidence="11" id="KW-1133">Transmembrane helix</keyword>
<keyword evidence="11" id="KW-0472">Membrane</keyword>
<keyword evidence="11" id="KW-0812">Transmembrane</keyword>
<dbReference type="SUPFAM" id="SSF52047">
    <property type="entry name" value="RNI-like"/>
    <property type="match status" value="1"/>
</dbReference>
<feature type="domain" description="O-acyltransferase WSD1-like N-terminal" evidence="12">
    <location>
        <begin position="70"/>
        <end position="260"/>
    </location>
</feature>
<evidence type="ECO:0000313" key="15">
    <source>
        <dbReference type="Proteomes" id="UP000796880"/>
    </source>
</evidence>
<organism evidence="14 15">
    <name type="scientific">Rhamnella rubrinervis</name>
    <dbReference type="NCBI Taxonomy" id="2594499"/>
    <lineage>
        <taxon>Eukaryota</taxon>
        <taxon>Viridiplantae</taxon>
        <taxon>Streptophyta</taxon>
        <taxon>Embryophyta</taxon>
        <taxon>Tracheophyta</taxon>
        <taxon>Spermatophyta</taxon>
        <taxon>Magnoliopsida</taxon>
        <taxon>eudicotyledons</taxon>
        <taxon>Gunneridae</taxon>
        <taxon>Pentapetalae</taxon>
        <taxon>rosids</taxon>
        <taxon>fabids</taxon>
        <taxon>Rosales</taxon>
        <taxon>Rhamnaceae</taxon>
        <taxon>rhamnoid group</taxon>
        <taxon>Rhamneae</taxon>
        <taxon>Rhamnella</taxon>
    </lineage>
</organism>
<dbReference type="Pfam" id="PF03007">
    <property type="entry name" value="WS_DGAT_cat"/>
    <property type="match status" value="1"/>
</dbReference>
<comment type="pathway">
    <text evidence="4">Lipid metabolism.</text>
</comment>
<evidence type="ECO:0000256" key="7">
    <source>
        <dbReference type="ARBA" id="ARBA00023315"/>
    </source>
</evidence>
<comment type="catalytic activity">
    <reaction evidence="9">
        <text>a long chain fatty alcohol + a fatty acyl-CoA = a long-chain alcohol wax ester + CoA</text>
        <dbReference type="Rhea" id="RHEA:38443"/>
        <dbReference type="ChEBI" id="CHEBI:17135"/>
        <dbReference type="ChEBI" id="CHEBI:57287"/>
        <dbReference type="ChEBI" id="CHEBI:77636"/>
        <dbReference type="ChEBI" id="CHEBI:235323"/>
        <dbReference type="EC" id="2.3.1.75"/>
    </reaction>
</comment>
<evidence type="ECO:0000256" key="9">
    <source>
        <dbReference type="ARBA" id="ARBA00047604"/>
    </source>
</evidence>
<name>A0A8K0H1N7_9ROSA</name>
<keyword evidence="5" id="KW-0808">Transferase</keyword>
<evidence type="ECO:0000256" key="1">
    <source>
        <dbReference type="ARBA" id="ARBA00004162"/>
    </source>
</evidence>
<proteinExistence type="inferred from homology"/>
<keyword evidence="6" id="KW-0256">Endoplasmic reticulum</keyword>
<evidence type="ECO:0000256" key="2">
    <source>
        <dbReference type="ARBA" id="ARBA00004586"/>
    </source>
</evidence>
<evidence type="ECO:0000256" key="8">
    <source>
        <dbReference type="ARBA" id="ARBA00024360"/>
    </source>
</evidence>
<dbReference type="Gene3D" id="3.80.10.10">
    <property type="entry name" value="Ribonuclease Inhibitor"/>
    <property type="match status" value="1"/>
</dbReference>
<evidence type="ECO:0000259" key="12">
    <source>
        <dbReference type="Pfam" id="PF03007"/>
    </source>
</evidence>
<evidence type="ECO:0000256" key="4">
    <source>
        <dbReference type="ARBA" id="ARBA00005189"/>
    </source>
</evidence>